<dbReference type="PANTHER" id="PTHR31859:SF1">
    <property type="entry name" value="TETRATRICOPEPTIDE REPEAT PROTEIN 39C"/>
    <property type="match status" value="1"/>
</dbReference>
<dbReference type="InterPro" id="IPR011990">
    <property type="entry name" value="TPR-like_helical_dom_sf"/>
</dbReference>
<dbReference type="InParanoid" id="A0A1S3JRY0"/>
<evidence type="ECO:0000313" key="3">
    <source>
        <dbReference type="RefSeq" id="XP_013413120.1"/>
    </source>
</evidence>
<dbReference type="KEGG" id="lak:106175594"/>
<feature type="compositionally biased region" description="Low complexity" evidence="1">
    <location>
        <begin position="222"/>
        <end position="235"/>
    </location>
</feature>
<dbReference type="GO" id="GO:0060271">
    <property type="term" value="P:cilium assembly"/>
    <property type="evidence" value="ECO:0007669"/>
    <property type="project" value="TreeGrafter"/>
</dbReference>
<dbReference type="PANTHER" id="PTHR31859">
    <property type="entry name" value="TETRATRICOPEPTIDE REPEAT PROTEIN 39 FAMILY MEMBER"/>
    <property type="match status" value="1"/>
</dbReference>
<dbReference type="Gene3D" id="1.25.40.10">
    <property type="entry name" value="Tetratricopeptide repeat domain"/>
    <property type="match status" value="1"/>
</dbReference>
<accession>A0A1S3JRY0</accession>
<feature type="region of interest" description="Disordered" evidence="1">
    <location>
        <begin position="194"/>
        <end position="235"/>
    </location>
</feature>
<dbReference type="SUPFAM" id="SSF48452">
    <property type="entry name" value="TPR-like"/>
    <property type="match status" value="1"/>
</dbReference>
<dbReference type="GeneID" id="106175594"/>
<gene>
    <name evidence="3" type="primary">LOC106175594</name>
</gene>
<reference evidence="3" key="1">
    <citation type="submission" date="2025-08" db="UniProtKB">
        <authorList>
            <consortium name="RefSeq"/>
        </authorList>
    </citation>
    <scope>IDENTIFICATION</scope>
    <source>
        <tissue evidence="3">Gonads</tissue>
    </source>
</reference>
<dbReference type="RefSeq" id="XP_013413120.1">
    <property type="nucleotide sequence ID" value="XM_013557666.1"/>
</dbReference>
<evidence type="ECO:0000313" key="2">
    <source>
        <dbReference type="Proteomes" id="UP000085678"/>
    </source>
</evidence>
<dbReference type="Pfam" id="PF10300">
    <property type="entry name" value="Iml2-TPR_39"/>
    <property type="match status" value="1"/>
</dbReference>
<proteinExistence type="predicted"/>
<name>A0A1S3JRY0_LINAN</name>
<protein>
    <submittedName>
        <fullName evidence="3">Tetratricopeptide repeat protein 39C-like</fullName>
    </submittedName>
</protein>
<dbReference type="OrthoDB" id="2154985at2759"/>
<dbReference type="AlphaFoldDB" id="A0A1S3JRY0"/>
<sequence>MAMEAIEDGPLGEEEEEIDDTKLALEGVHMMLNNGIQEARVLFEKYKDYSPSMNAGYSFITFMQAMMTFEDEKLAEAMKLLQQTQKKCELGEGFVKYMKRKFSRKKTEVKEATLSLEDKFTRQIIVADCMMHQAVLTFINQDISSYVKGGWLMRKAWKIYEKVYREIKALYDKESWPDANGGVALSAPPSAVDMSSFENSLDSKTGSDETGGSANIPHSDSRTSMSSMSSTGVSGVSGDLSKAELHGERLARLMGAVSFGYGLFQLCISLIPPKILKLIEFIGFEGNREVGLAAMEFSSHSSDAKAPLATLGLLWYHTVIRQFFALDGNNIHAGVEEGEKIIERIEKTYPNSALFLFYKGRVQRLKGDVDMSIATFQHALERCEGEREVQHICVYEMGWSNLMKLNWRDSFAAFTRMKEESRWSKAYYAYLSGVCQGSLGDVKGAHTMFREVPALVKRKNNQIESFVARRANTFKKQAPDQDHCILLGLEILYLWNALPLCSKDCLDKMMEECSKIEDKKLFHLRSLVEGALHKLSDNEEMAAVCFEEAIARHQGMKDDQHVAAFAMYELGIILIQKPETLANGKSYLLKAKDGFKEYDFENRLGVRIHLTLKRLKEGATS</sequence>
<keyword evidence="2" id="KW-1185">Reference proteome</keyword>
<organism evidence="2 3">
    <name type="scientific">Lingula anatina</name>
    <name type="common">Brachiopod</name>
    <name type="synonym">Lingula unguis</name>
    <dbReference type="NCBI Taxonomy" id="7574"/>
    <lineage>
        <taxon>Eukaryota</taxon>
        <taxon>Metazoa</taxon>
        <taxon>Spiralia</taxon>
        <taxon>Lophotrochozoa</taxon>
        <taxon>Brachiopoda</taxon>
        <taxon>Linguliformea</taxon>
        <taxon>Lingulata</taxon>
        <taxon>Lingulida</taxon>
        <taxon>Linguloidea</taxon>
        <taxon>Lingulidae</taxon>
        <taxon>Lingula</taxon>
    </lineage>
</organism>
<dbReference type="Proteomes" id="UP000085678">
    <property type="component" value="Unplaced"/>
</dbReference>
<dbReference type="InterPro" id="IPR019412">
    <property type="entry name" value="IML2/TPR_39"/>
</dbReference>
<evidence type="ECO:0000256" key="1">
    <source>
        <dbReference type="SAM" id="MobiDB-lite"/>
    </source>
</evidence>
<feature type="compositionally biased region" description="Polar residues" evidence="1">
    <location>
        <begin position="196"/>
        <end position="218"/>
    </location>
</feature>